<dbReference type="FunFam" id="3.30.420.40:FF:000153">
    <property type="entry name" value="Putative fructokinase"/>
    <property type="match status" value="1"/>
</dbReference>
<keyword evidence="5" id="KW-0547">Nucleotide-binding</keyword>
<dbReference type="EMBL" id="NSGR01000005">
    <property type="protein sequence ID" value="PCH13189.1"/>
    <property type="molecule type" value="Genomic_DNA"/>
</dbReference>
<proteinExistence type="inferred from homology"/>
<evidence type="ECO:0000256" key="8">
    <source>
        <dbReference type="ARBA" id="ARBA00022840"/>
    </source>
</evidence>
<dbReference type="InterPro" id="IPR043129">
    <property type="entry name" value="ATPase_NBD"/>
</dbReference>
<protein>
    <recommendedName>
        <fullName evidence="13">Fructokinase</fullName>
        <ecNumber evidence="11">2.7.1.4</ecNumber>
    </recommendedName>
</protein>
<accession>A0A0E2UE00</accession>
<dbReference type="NCBIfam" id="NF045550">
    <property type="entry name" value="FrctkaseScrK"/>
    <property type="match status" value="1"/>
</dbReference>
<evidence type="ECO:0000256" key="9">
    <source>
        <dbReference type="ARBA" id="ARBA00022842"/>
    </source>
</evidence>
<comment type="cofactor">
    <cofactor evidence="1">
        <name>Mg(2+)</name>
        <dbReference type="ChEBI" id="CHEBI:18420"/>
    </cofactor>
</comment>
<dbReference type="Pfam" id="PF00480">
    <property type="entry name" value="ROK"/>
    <property type="match status" value="1"/>
</dbReference>
<reference evidence="15 16" key="1">
    <citation type="submission" date="2016-06" db="EMBL/GenBank/DDBJ databases">
        <authorList>
            <person name="Haines A.N."/>
            <person name="Council K.R."/>
        </authorList>
    </citation>
    <scope>NUCLEOTIDE SEQUENCE [LARGE SCALE GENOMIC DNA]</scope>
    <source>
        <strain evidence="15 16">SP158-29</strain>
    </source>
</reference>
<gene>
    <name evidence="15" type="primary">gmuE_1</name>
    <name evidence="15" type="ORF">A9Y57_00589</name>
    <name evidence="14" type="ORF">P7G31_10460</name>
</gene>
<evidence type="ECO:0000256" key="4">
    <source>
        <dbReference type="ARBA" id="ARBA00022723"/>
    </source>
</evidence>
<evidence type="ECO:0000256" key="2">
    <source>
        <dbReference type="ARBA" id="ARBA00006479"/>
    </source>
</evidence>
<evidence type="ECO:0000313" key="15">
    <source>
        <dbReference type="EMBL" id="PCH13189.1"/>
    </source>
</evidence>
<dbReference type="STRING" id="936154.STP_0126"/>
<dbReference type="Proteomes" id="UP001180515">
    <property type="component" value="Unassembled WGS sequence"/>
</dbReference>
<dbReference type="SUPFAM" id="SSF53067">
    <property type="entry name" value="Actin-like ATPase domain"/>
    <property type="match status" value="1"/>
</dbReference>
<comment type="catalytic activity">
    <reaction evidence="12">
        <text>D-fructose + ATP = D-fructose 6-phosphate + ADP + H(+)</text>
        <dbReference type="Rhea" id="RHEA:16125"/>
        <dbReference type="ChEBI" id="CHEBI:15378"/>
        <dbReference type="ChEBI" id="CHEBI:30616"/>
        <dbReference type="ChEBI" id="CHEBI:37721"/>
        <dbReference type="ChEBI" id="CHEBI:61527"/>
        <dbReference type="ChEBI" id="CHEBI:456216"/>
        <dbReference type="EC" id="2.7.1.4"/>
    </reaction>
</comment>
<evidence type="ECO:0000313" key="14">
    <source>
        <dbReference type="EMBL" id="MDT2732631.1"/>
    </source>
</evidence>
<keyword evidence="3" id="KW-0808">Transferase</keyword>
<dbReference type="RefSeq" id="WP_013793626.1">
    <property type="nucleotide sequence ID" value="NZ_BAWT01000024.1"/>
</dbReference>
<evidence type="ECO:0000256" key="5">
    <source>
        <dbReference type="ARBA" id="ARBA00022741"/>
    </source>
</evidence>
<evidence type="ECO:0000256" key="6">
    <source>
        <dbReference type="ARBA" id="ARBA00022777"/>
    </source>
</evidence>
<comment type="caution">
    <text evidence="15">The sequence shown here is derived from an EMBL/GenBank/DDBJ whole genome shotgun (WGS) entry which is preliminary data.</text>
</comment>
<dbReference type="GO" id="GO:0008865">
    <property type="term" value="F:fructokinase activity"/>
    <property type="evidence" value="ECO:0007669"/>
    <property type="project" value="UniProtKB-EC"/>
</dbReference>
<dbReference type="eggNOG" id="COG1940">
    <property type="taxonomic scope" value="Bacteria"/>
</dbReference>
<dbReference type="InterPro" id="IPR000600">
    <property type="entry name" value="ROK"/>
</dbReference>
<dbReference type="AlphaFoldDB" id="A0A0E2UE00"/>
<evidence type="ECO:0000256" key="7">
    <source>
        <dbReference type="ARBA" id="ARBA00022833"/>
    </source>
</evidence>
<keyword evidence="7" id="KW-0862">Zinc</keyword>
<keyword evidence="9" id="KW-0460">Magnesium</keyword>
<dbReference type="InterPro" id="IPR051804">
    <property type="entry name" value="Carb_Metab_Reg_Kinase/Isom"/>
</dbReference>
<comment type="similarity">
    <text evidence="2">Belongs to the ROK (NagC/XylR) family.</text>
</comment>
<evidence type="ECO:0000256" key="10">
    <source>
        <dbReference type="ARBA" id="ARBA00023277"/>
    </source>
</evidence>
<keyword evidence="8" id="KW-0067">ATP-binding</keyword>
<name>A0A0E2UE00_9STRE</name>
<dbReference type="PANTHER" id="PTHR42742">
    <property type="entry name" value="TRANSCRIPTIONAL REPRESSOR MPRA"/>
    <property type="match status" value="1"/>
</dbReference>
<dbReference type="GO" id="GO:0005524">
    <property type="term" value="F:ATP binding"/>
    <property type="evidence" value="ECO:0007669"/>
    <property type="project" value="UniProtKB-KW"/>
</dbReference>
<dbReference type="EMBL" id="JARQAG010000025">
    <property type="protein sequence ID" value="MDT2732631.1"/>
    <property type="molecule type" value="Genomic_DNA"/>
</dbReference>
<reference evidence="14" key="2">
    <citation type="submission" date="2023-03" db="EMBL/GenBank/DDBJ databases">
        <authorList>
            <person name="Shen W."/>
            <person name="Cai J."/>
        </authorList>
    </citation>
    <scope>NUCLEOTIDE SEQUENCE</scope>
    <source>
        <strain evidence="14">P82-2</strain>
    </source>
</reference>
<evidence type="ECO:0000256" key="1">
    <source>
        <dbReference type="ARBA" id="ARBA00001946"/>
    </source>
</evidence>
<evidence type="ECO:0000256" key="12">
    <source>
        <dbReference type="ARBA" id="ARBA00048451"/>
    </source>
</evidence>
<dbReference type="GO" id="GO:0046872">
    <property type="term" value="F:metal ion binding"/>
    <property type="evidence" value="ECO:0007669"/>
    <property type="project" value="UniProtKB-KW"/>
</dbReference>
<dbReference type="PANTHER" id="PTHR42742:SF3">
    <property type="entry name" value="FRUCTOKINASE"/>
    <property type="match status" value="1"/>
</dbReference>
<keyword evidence="4" id="KW-0479">Metal-binding</keyword>
<evidence type="ECO:0000313" key="16">
    <source>
        <dbReference type="Proteomes" id="UP000217465"/>
    </source>
</evidence>
<evidence type="ECO:0000256" key="13">
    <source>
        <dbReference type="ARBA" id="ARBA00074653"/>
    </source>
</evidence>
<dbReference type="Proteomes" id="UP000217465">
    <property type="component" value="Unassembled WGS sequence"/>
</dbReference>
<organism evidence="15 16">
    <name type="scientific">Streptococcus parauberis</name>
    <dbReference type="NCBI Taxonomy" id="1348"/>
    <lineage>
        <taxon>Bacteria</taxon>
        <taxon>Bacillati</taxon>
        <taxon>Bacillota</taxon>
        <taxon>Bacilli</taxon>
        <taxon>Lactobacillales</taxon>
        <taxon>Streptococcaceae</taxon>
        <taxon>Streptococcus</taxon>
    </lineage>
</organism>
<keyword evidence="10" id="KW-0119">Carbohydrate metabolism</keyword>
<dbReference type="CDD" id="cd24067">
    <property type="entry name" value="ASKHA_NBD_ROK_BsFRK-like"/>
    <property type="match status" value="1"/>
</dbReference>
<dbReference type="FunFam" id="3.30.420.40:FF:000136">
    <property type="entry name" value="Putative fructokinase"/>
    <property type="match status" value="1"/>
</dbReference>
<evidence type="ECO:0000256" key="11">
    <source>
        <dbReference type="ARBA" id="ARBA00038887"/>
    </source>
</evidence>
<dbReference type="Gene3D" id="3.30.420.40">
    <property type="match status" value="2"/>
</dbReference>
<evidence type="ECO:0000256" key="3">
    <source>
        <dbReference type="ARBA" id="ARBA00022679"/>
    </source>
</evidence>
<dbReference type="EC" id="2.7.1.4" evidence="11"/>
<keyword evidence="6 15" id="KW-0418">Kinase</keyword>
<dbReference type="InterPro" id="IPR054618">
    <property type="entry name" value="ScrK"/>
</dbReference>
<sequence length="294" mass="31968">MANELYGSIEAGGTKFVCAVGDKLLNIIDSVQFSTEDPKSTLTKTVDYFKQFTSDLKAISLASFGPIDIIKGSETYGCIQDTPKMGWSHTDLFGFLTESLQVPIHVTTDVNASAQGEMTQRSDINSLVYYTVGTGIGAGAIQASMEIGQIGHPEMGHILVAKHPKDQEFVGICPFHKDCLEGLAAGPSLEARTGIRGENIAENHSVWEIQAYYIAQALLQTTLTLRPEIIVLGGGVMSQNHVLQLVRKQFSKLLNDYITVPPLEDYIVTPIIENNGSATVGNFYLARKIALENN</sequence>